<accession>A0A194QIS2</accession>
<dbReference type="Proteomes" id="UP000053268">
    <property type="component" value="Unassembled WGS sequence"/>
</dbReference>
<reference evidence="2 3" key="1">
    <citation type="journal article" date="2015" name="Nat. Commun.">
        <title>Outbred genome sequencing and CRISPR/Cas9 gene editing in butterflies.</title>
        <authorList>
            <person name="Li X."/>
            <person name="Fan D."/>
            <person name="Zhang W."/>
            <person name="Liu G."/>
            <person name="Zhang L."/>
            <person name="Zhao L."/>
            <person name="Fang X."/>
            <person name="Chen L."/>
            <person name="Dong Y."/>
            <person name="Chen Y."/>
            <person name="Ding Y."/>
            <person name="Zhao R."/>
            <person name="Feng M."/>
            <person name="Zhu Y."/>
            <person name="Feng Y."/>
            <person name="Jiang X."/>
            <person name="Zhu D."/>
            <person name="Xiang H."/>
            <person name="Feng X."/>
            <person name="Li S."/>
            <person name="Wang J."/>
            <person name="Zhang G."/>
            <person name="Kronforst M.R."/>
            <person name="Wang W."/>
        </authorList>
    </citation>
    <scope>NUCLEOTIDE SEQUENCE [LARGE SCALE GENOMIC DNA]</scope>
    <source>
        <strain evidence="2">Ya'a_city_454_Px</strain>
        <tissue evidence="2">Whole body</tissue>
    </source>
</reference>
<dbReference type="AlphaFoldDB" id="A0A194QIS2"/>
<dbReference type="InterPro" id="IPR043472">
    <property type="entry name" value="Macro_dom-like"/>
</dbReference>
<keyword evidence="3" id="KW-1185">Reference proteome</keyword>
<evidence type="ECO:0000313" key="3">
    <source>
        <dbReference type="Proteomes" id="UP000053268"/>
    </source>
</evidence>
<dbReference type="Gene3D" id="3.40.220.10">
    <property type="entry name" value="Leucine Aminopeptidase, subunit E, domain 1"/>
    <property type="match status" value="1"/>
</dbReference>
<gene>
    <name evidence="2" type="ORF">RR46_06507</name>
</gene>
<dbReference type="Pfam" id="PF01661">
    <property type="entry name" value="Macro"/>
    <property type="match status" value="1"/>
</dbReference>
<sequence length="278" mass="30249">MRAPSGVVRWSQSGGAPLTDYAAVSPAPAASPPPLQYIYDERINQRLAFWQGDITALDVDAVTNTTDETLSECNAVSERIMHAAGPELKEEIITSAFVLECGTGEVVVTPGYQLRSRHVLHTVCPNYLPQYHTAAETSLHNCYKNVLSAACEVGARSLALCVVSTPRRNFPPDLAAHVALSTIRRYLETSAVPGVVVVCACGVELSPLRALAPLYFPRSAREALAAAARLPPPRADLHDRRIRIIHNPHSNSDSGQCANSHYNTTYMYINITNQTFVI</sequence>
<evidence type="ECO:0000313" key="2">
    <source>
        <dbReference type="EMBL" id="KPJ03351.1"/>
    </source>
</evidence>
<dbReference type="PROSITE" id="PS51154">
    <property type="entry name" value="MACRO"/>
    <property type="match status" value="1"/>
</dbReference>
<proteinExistence type="predicted"/>
<evidence type="ECO:0000259" key="1">
    <source>
        <dbReference type="PROSITE" id="PS51154"/>
    </source>
</evidence>
<dbReference type="InterPro" id="IPR002589">
    <property type="entry name" value="Macro_dom"/>
</dbReference>
<dbReference type="SUPFAM" id="SSF52949">
    <property type="entry name" value="Macro domain-like"/>
    <property type="match status" value="1"/>
</dbReference>
<dbReference type="EMBL" id="KQ459185">
    <property type="protein sequence ID" value="KPJ03351.1"/>
    <property type="molecule type" value="Genomic_DNA"/>
</dbReference>
<protein>
    <submittedName>
        <fullName evidence="2">Protein GDAP2-like</fullName>
    </submittedName>
</protein>
<organism evidence="2 3">
    <name type="scientific">Papilio xuthus</name>
    <name type="common">Asian swallowtail butterfly</name>
    <dbReference type="NCBI Taxonomy" id="66420"/>
    <lineage>
        <taxon>Eukaryota</taxon>
        <taxon>Metazoa</taxon>
        <taxon>Ecdysozoa</taxon>
        <taxon>Arthropoda</taxon>
        <taxon>Hexapoda</taxon>
        <taxon>Insecta</taxon>
        <taxon>Pterygota</taxon>
        <taxon>Neoptera</taxon>
        <taxon>Endopterygota</taxon>
        <taxon>Lepidoptera</taxon>
        <taxon>Glossata</taxon>
        <taxon>Ditrysia</taxon>
        <taxon>Papilionoidea</taxon>
        <taxon>Papilionidae</taxon>
        <taxon>Papilioninae</taxon>
        <taxon>Papilio</taxon>
    </lineage>
</organism>
<dbReference type="STRING" id="66420.A0A194QIS2"/>
<dbReference type="PANTHER" id="PTHR11106:SF72">
    <property type="entry name" value="GANGLIOSIDE-INDUCED DIFFERENTIATION-ASSOCIATED PROTEIN 2"/>
    <property type="match status" value="1"/>
</dbReference>
<dbReference type="SMART" id="SM00506">
    <property type="entry name" value="A1pp"/>
    <property type="match status" value="1"/>
</dbReference>
<name>A0A194QIS2_PAPXU</name>
<feature type="domain" description="Macro" evidence="1">
    <location>
        <begin position="34"/>
        <end position="216"/>
    </location>
</feature>
<dbReference type="PANTHER" id="PTHR11106">
    <property type="entry name" value="GANGLIOSIDE INDUCED DIFFERENTIATION ASSOCIATED PROTEIN 2-RELATED"/>
    <property type="match status" value="1"/>
</dbReference>